<organism evidence="2 3">
    <name type="scientific">Sphingoaurantiacus capsulatus</name>
    <dbReference type="NCBI Taxonomy" id="1771310"/>
    <lineage>
        <taxon>Bacteria</taxon>
        <taxon>Pseudomonadati</taxon>
        <taxon>Pseudomonadota</taxon>
        <taxon>Alphaproteobacteria</taxon>
        <taxon>Sphingomonadales</taxon>
        <taxon>Sphingosinicellaceae</taxon>
        <taxon>Sphingoaurantiacus</taxon>
    </lineage>
</organism>
<dbReference type="InterPro" id="IPR036249">
    <property type="entry name" value="Thioredoxin-like_sf"/>
</dbReference>
<dbReference type="Proteomes" id="UP001595615">
    <property type="component" value="Unassembled WGS sequence"/>
</dbReference>
<sequence length="213" mass="23167">MIVDIVSDFVCPWCYIGKRNLDALRAELPVETRWHPYLLHPDMPAGGIERAAFMRAKFGDDSERLRGMGAAIEQAAREAGLFIEMGKVARIPDTRDAHRLMRWATGQGVADALAERLFAAHFADGRDIGDRATLAELAGEVGLDPALVAELLAGDAERHFVDTGSDQARAAGISGVPTIMVGADAAQREQVRDWSRRAGTVAGNWLFVERKSA</sequence>
<dbReference type="InterPro" id="IPR001853">
    <property type="entry name" value="DSBA-like_thioredoxin_dom"/>
</dbReference>
<dbReference type="SUPFAM" id="SSF52833">
    <property type="entry name" value="Thioredoxin-like"/>
    <property type="match status" value="1"/>
</dbReference>
<protein>
    <submittedName>
        <fullName evidence="2">DsbA family oxidoreductase</fullName>
    </submittedName>
</protein>
<keyword evidence="3" id="KW-1185">Reference proteome</keyword>
<accession>A0ABV7XFD7</accession>
<evidence type="ECO:0000313" key="3">
    <source>
        <dbReference type="Proteomes" id="UP001595615"/>
    </source>
</evidence>
<comment type="caution">
    <text evidence="2">The sequence shown here is derived from an EMBL/GenBank/DDBJ whole genome shotgun (WGS) entry which is preliminary data.</text>
</comment>
<feature type="domain" description="DSBA-like thioredoxin" evidence="1">
    <location>
        <begin position="3"/>
        <end position="183"/>
    </location>
</feature>
<evidence type="ECO:0000259" key="1">
    <source>
        <dbReference type="Pfam" id="PF01323"/>
    </source>
</evidence>
<dbReference type="PANTHER" id="PTHR13887">
    <property type="entry name" value="GLUTATHIONE S-TRANSFERASE KAPPA"/>
    <property type="match status" value="1"/>
</dbReference>
<dbReference type="EMBL" id="JBHRXV010000011">
    <property type="protein sequence ID" value="MFC3713798.1"/>
    <property type="molecule type" value="Genomic_DNA"/>
</dbReference>
<gene>
    <name evidence="2" type="ORF">ACFOMD_14570</name>
</gene>
<reference evidence="3" key="1">
    <citation type="journal article" date="2019" name="Int. J. Syst. Evol. Microbiol.">
        <title>The Global Catalogue of Microorganisms (GCM) 10K type strain sequencing project: providing services to taxonomists for standard genome sequencing and annotation.</title>
        <authorList>
            <consortium name="The Broad Institute Genomics Platform"/>
            <consortium name="The Broad Institute Genome Sequencing Center for Infectious Disease"/>
            <person name="Wu L."/>
            <person name="Ma J."/>
        </authorList>
    </citation>
    <scope>NUCLEOTIDE SEQUENCE [LARGE SCALE GENOMIC DNA]</scope>
    <source>
        <strain evidence="3">KCTC 42644</strain>
    </source>
</reference>
<dbReference type="Pfam" id="PF01323">
    <property type="entry name" value="DSBA"/>
    <property type="match status" value="1"/>
</dbReference>
<dbReference type="CDD" id="cd03024">
    <property type="entry name" value="DsbA_FrnE"/>
    <property type="match status" value="1"/>
</dbReference>
<dbReference type="Gene3D" id="3.40.30.10">
    <property type="entry name" value="Glutaredoxin"/>
    <property type="match status" value="1"/>
</dbReference>
<proteinExistence type="predicted"/>
<dbReference type="PANTHER" id="PTHR13887:SF41">
    <property type="entry name" value="THIOREDOXIN SUPERFAMILY PROTEIN"/>
    <property type="match status" value="1"/>
</dbReference>
<dbReference type="RefSeq" id="WP_380862644.1">
    <property type="nucleotide sequence ID" value="NZ_JBHRXV010000011.1"/>
</dbReference>
<evidence type="ECO:0000313" key="2">
    <source>
        <dbReference type="EMBL" id="MFC3713798.1"/>
    </source>
</evidence>
<name>A0ABV7XFD7_9SPHN</name>